<organism evidence="9 10">
    <name type="scientific">Duncaniella freteri</name>
    <dbReference type="NCBI Taxonomy" id="2530391"/>
    <lineage>
        <taxon>Bacteria</taxon>
        <taxon>Pseudomonadati</taxon>
        <taxon>Bacteroidota</taxon>
        <taxon>Bacteroidia</taxon>
        <taxon>Bacteroidales</taxon>
        <taxon>Muribaculaceae</taxon>
        <taxon>Duncaniella</taxon>
    </lineage>
</organism>
<sequence length="342" mass="36258">MELTASQLAALVHGDVEGNGEVKIGTFAKIEEGHPGALSFLANPKYTHFIYSTESSAVLVRRDFVAEQPVKATLIRVDDPYSTIAQLLEMVQEMTKIDKRGIEQPSFVSEGVDIPEDAYVGAFAYVGKGAKIGRGAKIYPQVYIGDGCEVGEDAILYAGVKVYAGCVIGNRCIVHSGAVIGADGFGFAPSGDGHYEKIPQTGNVVLEDDVEIGANTTVDRAMMGSTRICKGVKLDNLIQVAHNCHIGDNTVMAAQVGLAGSSKIGKQCMVGGQVGIVGHIAIADGTQIGAQSGVNRATKPGERIMGAPAVEMGEYARSLVYVKRLGKLFEQVKNLEKEIKKQ</sequence>
<proteinExistence type="inferred from homology"/>
<comment type="caution">
    <text evidence="9">The sequence shown here is derived from an EMBL/GenBank/DDBJ whole genome shotgun (WGS) entry which is preliminary data.</text>
</comment>
<evidence type="ECO:0000256" key="1">
    <source>
        <dbReference type="ARBA" id="ARBA00022516"/>
    </source>
</evidence>
<dbReference type="CDD" id="cd03352">
    <property type="entry name" value="LbH_LpxD"/>
    <property type="match status" value="1"/>
</dbReference>
<keyword evidence="3 7" id="KW-0808">Transferase</keyword>
<gene>
    <name evidence="7 9" type="primary">lpxD</name>
    <name evidence="9" type="ORF">EZ315_03810</name>
</gene>
<dbReference type="GO" id="GO:0016020">
    <property type="term" value="C:membrane"/>
    <property type="evidence" value="ECO:0007669"/>
    <property type="project" value="GOC"/>
</dbReference>
<evidence type="ECO:0000256" key="5">
    <source>
        <dbReference type="ARBA" id="ARBA00023098"/>
    </source>
</evidence>
<dbReference type="NCBIfam" id="NF002060">
    <property type="entry name" value="PRK00892.1"/>
    <property type="match status" value="1"/>
</dbReference>
<name>A0A4Z0V4X5_9BACT</name>
<dbReference type="NCBIfam" id="TIGR01853">
    <property type="entry name" value="lipid_A_lpxD"/>
    <property type="match status" value="1"/>
</dbReference>
<dbReference type="Pfam" id="PF00132">
    <property type="entry name" value="Hexapep"/>
    <property type="match status" value="2"/>
</dbReference>
<dbReference type="GO" id="GO:0009245">
    <property type="term" value="P:lipid A biosynthetic process"/>
    <property type="evidence" value="ECO:0007669"/>
    <property type="project" value="UniProtKB-UniRule"/>
</dbReference>
<dbReference type="Proteomes" id="UP000297635">
    <property type="component" value="Unassembled WGS sequence"/>
</dbReference>
<evidence type="ECO:0000256" key="6">
    <source>
        <dbReference type="ARBA" id="ARBA00023315"/>
    </source>
</evidence>
<protein>
    <recommendedName>
        <fullName evidence="7">UDP-3-O-acylglucosamine N-acyltransferase</fullName>
        <ecNumber evidence="7">2.3.1.191</ecNumber>
    </recommendedName>
</protein>
<dbReference type="GO" id="GO:0016410">
    <property type="term" value="F:N-acyltransferase activity"/>
    <property type="evidence" value="ECO:0007669"/>
    <property type="project" value="InterPro"/>
</dbReference>
<dbReference type="RefSeq" id="WP_135470757.1">
    <property type="nucleotide sequence ID" value="NZ_CASCNC010000045.1"/>
</dbReference>
<dbReference type="SUPFAM" id="SSF51161">
    <property type="entry name" value="Trimeric LpxA-like enzymes"/>
    <property type="match status" value="1"/>
</dbReference>
<dbReference type="EMBL" id="SJSA01000001">
    <property type="protein sequence ID" value="TGG39871.1"/>
    <property type="molecule type" value="Genomic_DNA"/>
</dbReference>
<feature type="domain" description="UDP-3-O-[3-hydroxymyristoyl] glucosamine N-acyltransferase non-repeat region" evidence="8">
    <location>
        <begin position="22"/>
        <end position="89"/>
    </location>
</feature>
<reference evidence="9 10" key="1">
    <citation type="submission" date="2019-02" db="EMBL/GenBank/DDBJ databases">
        <title>Isolation and identification of novel species under the genus Muribaculum.</title>
        <authorList>
            <person name="Miyake S."/>
            <person name="Ding Y."/>
            <person name="Low A."/>
            <person name="Soh M."/>
            <person name="Seedorf H."/>
        </authorList>
    </citation>
    <scope>NUCLEOTIDE SEQUENCE [LARGE SCALE GENOMIC DNA]</scope>
    <source>
        <strain evidence="9 10">TLL-A3</strain>
    </source>
</reference>
<dbReference type="HAMAP" id="MF_00523">
    <property type="entry name" value="LpxD"/>
    <property type="match status" value="1"/>
</dbReference>
<evidence type="ECO:0000256" key="4">
    <source>
        <dbReference type="ARBA" id="ARBA00022737"/>
    </source>
</evidence>
<dbReference type="EC" id="2.3.1.191" evidence="7"/>
<keyword evidence="6 7" id="KW-0012">Acyltransferase</keyword>
<dbReference type="PANTHER" id="PTHR43378">
    <property type="entry name" value="UDP-3-O-ACYLGLUCOSAMINE N-ACYLTRANSFERASE"/>
    <property type="match status" value="1"/>
</dbReference>
<evidence type="ECO:0000256" key="2">
    <source>
        <dbReference type="ARBA" id="ARBA00022556"/>
    </source>
</evidence>
<keyword evidence="4 7" id="KW-0677">Repeat</keyword>
<keyword evidence="5 7" id="KW-0443">Lipid metabolism</keyword>
<dbReference type="Gene3D" id="3.40.1390.10">
    <property type="entry name" value="MurE/MurF, N-terminal domain"/>
    <property type="match status" value="1"/>
</dbReference>
<dbReference type="InterPro" id="IPR011004">
    <property type="entry name" value="Trimer_LpxA-like_sf"/>
</dbReference>
<dbReference type="UniPathway" id="UPA00973"/>
<evidence type="ECO:0000313" key="10">
    <source>
        <dbReference type="Proteomes" id="UP000297635"/>
    </source>
</evidence>
<evidence type="ECO:0000259" key="8">
    <source>
        <dbReference type="Pfam" id="PF04613"/>
    </source>
</evidence>
<comment type="similarity">
    <text evidence="7">Belongs to the transferase hexapeptide repeat family. LpxD subfamily.</text>
</comment>
<dbReference type="Gene3D" id="2.160.10.10">
    <property type="entry name" value="Hexapeptide repeat proteins"/>
    <property type="match status" value="1"/>
</dbReference>
<dbReference type="InterPro" id="IPR001451">
    <property type="entry name" value="Hexapep"/>
</dbReference>
<dbReference type="Pfam" id="PF04613">
    <property type="entry name" value="LpxD"/>
    <property type="match status" value="1"/>
</dbReference>
<evidence type="ECO:0000313" key="9">
    <source>
        <dbReference type="EMBL" id="TGG39871.1"/>
    </source>
</evidence>
<comment type="catalytic activity">
    <reaction evidence="7">
        <text>a UDP-3-O-[(3R)-3-hydroxyacyl]-alpha-D-glucosamine + a (3R)-hydroxyacyl-[ACP] = a UDP-2-N,3-O-bis[(3R)-3-hydroxyacyl]-alpha-D-glucosamine + holo-[ACP] + H(+)</text>
        <dbReference type="Rhea" id="RHEA:53836"/>
        <dbReference type="Rhea" id="RHEA-COMP:9685"/>
        <dbReference type="Rhea" id="RHEA-COMP:9945"/>
        <dbReference type="ChEBI" id="CHEBI:15378"/>
        <dbReference type="ChEBI" id="CHEBI:64479"/>
        <dbReference type="ChEBI" id="CHEBI:78827"/>
        <dbReference type="ChEBI" id="CHEBI:137740"/>
        <dbReference type="ChEBI" id="CHEBI:137748"/>
        <dbReference type="EC" id="2.3.1.191"/>
    </reaction>
</comment>
<evidence type="ECO:0000256" key="7">
    <source>
        <dbReference type="HAMAP-Rule" id="MF_00523"/>
    </source>
</evidence>
<accession>A0A4Z0V4X5</accession>
<evidence type="ECO:0000256" key="3">
    <source>
        <dbReference type="ARBA" id="ARBA00022679"/>
    </source>
</evidence>
<keyword evidence="2 7" id="KW-0441">Lipid A biosynthesis</keyword>
<feature type="active site" description="Proton acceptor" evidence="7">
    <location>
        <position position="242"/>
    </location>
</feature>
<dbReference type="GeneID" id="82148906"/>
<comment type="function">
    <text evidence="7">Catalyzes the N-acylation of UDP-3-O-acylglucosamine using 3-hydroxyacyl-ACP as the acyl donor. Is involved in the biosynthesis of lipid A, a phosphorylated glycolipid that anchors the lipopolysaccharide to the outer membrane of the cell.</text>
</comment>
<comment type="subunit">
    <text evidence="7">Homotrimer.</text>
</comment>
<dbReference type="AlphaFoldDB" id="A0A4Z0V4X5"/>
<comment type="pathway">
    <text evidence="7">Bacterial outer membrane biogenesis; LPS lipid A biosynthesis.</text>
</comment>
<dbReference type="InterPro" id="IPR020573">
    <property type="entry name" value="UDP_GlcNAc_AcTrfase_non-rep"/>
</dbReference>
<dbReference type="InterPro" id="IPR007691">
    <property type="entry name" value="LpxD"/>
</dbReference>
<keyword evidence="10" id="KW-1185">Reference proteome</keyword>
<dbReference type="PANTHER" id="PTHR43378:SF2">
    <property type="entry name" value="UDP-3-O-ACYLGLUCOSAMINE N-ACYLTRANSFERASE 1, MITOCHONDRIAL-RELATED"/>
    <property type="match status" value="1"/>
</dbReference>
<keyword evidence="1 7" id="KW-0444">Lipid biosynthesis</keyword>
<dbReference type="GO" id="GO:0103118">
    <property type="term" value="F:UDP-3-O-[(3R)-3-hydroxyacyl]-glucosamine N-acyltransferase activity"/>
    <property type="evidence" value="ECO:0007669"/>
    <property type="project" value="UniProtKB-EC"/>
</dbReference>